<dbReference type="PANTHER" id="PTHR22298">
    <property type="entry name" value="ENDO-1,4-BETA-GLUCANASE"/>
    <property type="match status" value="1"/>
</dbReference>
<dbReference type="GO" id="GO:0030245">
    <property type="term" value="P:cellulose catabolic process"/>
    <property type="evidence" value="ECO:0007669"/>
    <property type="project" value="UniProtKB-KW"/>
</dbReference>
<name>A0AAN7LMP9_TRANT</name>
<dbReference type="EMBL" id="JAXQNO010000013">
    <property type="protein sequence ID" value="KAK4785078.1"/>
    <property type="molecule type" value="Genomic_DNA"/>
</dbReference>
<evidence type="ECO:0000313" key="10">
    <source>
        <dbReference type="EMBL" id="KAK4785078.1"/>
    </source>
</evidence>
<evidence type="ECO:0000313" key="11">
    <source>
        <dbReference type="Proteomes" id="UP001346149"/>
    </source>
</evidence>
<feature type="domain" description="Glycoside hydrolase family 9" evidence="9">
    <location>
        <begin position="2"/>
        <end position="59"/>
    </location>
</feature>
<comment type="caution">
    <text evidence="10">The sequence shown here is derived from an EMBL/GenBank/DDBJ whole genome shotgun (WGS) entry which is preliminary data.</text>
</comment>
<evidence type="ECO:0000259" key="9">
    <source>
        <dbReference type="Pfam" id="PF00759"/>
    </source>
</evidence>
<evidence type="ECO:0000256" key="1">
    <source>
        <dbReference type="ARBA" id="ARBA00000966"/>
    </source>
</evidence>
<evidence type="ECO:0000256" key="3">
    <source>
        <dbReference type="ARBA" id="ARBA00012601"/>
    </source>
</evidence>
<keyword evidence="4" id="KW-0378">Hydrolase</keyword>
<dbReference type="GO" id="GO:0008810">
    <property type="term" value="F:cellulase activity"/>
    <property type="evidence" value="ECO:0007669"/>
    <property type="project" value="UniProtKB-EC"/>
</dbReference>
<accession>A0AAN7LMP9</accession>
<evidence type="ECO:0000256" key="7">
    <source>
        <dbReference type="ARBA" id="ARBA00023295"/>
    </source>
</evidence>
<comment type="similarity">
    <text evidence="2">Belongs to the glycosyl hydrolase 9 (cellulase E) family.</text>
</comment>
<dbReference type="InterPro" id="IPR012341">
    <property type="entry name" value="6hp_glycosidase-like_sf"/>
</dbReference>
<proteinExistence type="inferred from homology"/>
<dbReference type="Proteomes" id="UP001346149">
    <property type="component" value="Unassembled WGS sequence"/>
</dbReference>
<sequence length="75" mass="8599">MGDGDTDHYCWRRPEDMTPSRRAYKVDAENPGSEVAAETAEAMAAMAIVFRETNPRYSHFISPINEQIRPSFRSY</sequence>
<evidence type="ECO:0000256" key="4">
    <source>
        <dbReference type="ARBA" id="ARBA00022801"/>
    </source>
</evidence>
<gene>
    <name evidence="10" type="ORF">SAY86_001767</name>
</gene>
<keyword evidence="6" id="KW-0119">Carbohydrate metabolism</keyword>
<dbReference type="EC" id="3.2.1.4" evidence="3"/>
<evidence type="ECO:0000256" key="5">
    <source>
        <dbReference type="ARBA" id="ARBA00023001"/>
    </source>
</evidence>
<dbReference type="Gene3D" id="1.50.10.10">
    <property type="match status" value="1"/>
</dbReference>
<dbReference type="InterPro" id="IPR008928">
    <property type="entry name" value="6-hairpin_glycosidase_sf"/>
</dbReference>
<keyword evidence="7" id="KW-0326">Glycosidase</keyword>
<keyword evidence="8" id="KW-0624">Polysaccharide degradation</keyword>
<evidence type="ECO:0000256" key="6">
    <source>
        <dbReference type="ARBA" id="ARBA00023277"/>
    </source>
</evidence>
<dbReference type="Pfam" id="PF00759">
    <property type="entry name" value="Glyco_hydro_9"/>
    <property type="match status" value="1"/>
</dbReference>
<dbReference type="SUPFAM" id="SSF48208">
    <property type="entry name" value="Six-hairpin glycosidases"/>
    <property type="match status" value="1"/>
</dbReference>
<dbReference type="AlphaFoldDB" id="A0AAN7LMP9"/>
<reference evidence="10 11" key="1">
    <citation type="journal article" date="2023" name="Hortic Res">
        <title>Pangenome of water caltrop reveals structural variations and asymmetric subgenome divergence after allopolyploidization.</title>
        <authorList>
            <person name="Zhang X."/>
            <person name="Chen Y."/>
            <person name="Wang L."/>
            <person name="Yuan Y."/>
            <person name="Fang M."/>
            <person name="Shi L."/>
            <person name="Lu R."/>
            <person name="Comes H.P."/>
            <person name="Ma Y."/>
            <person name="Chen Y."/>
            <person name="Huang G."/>
            <person name="Zhou Y."/>
            <person name="Zheng Z."/>
            <person name="Qiu Y."/>
        </authorList>
    </citation>
    <scope>NUCLEOTIDE SEQUENCE [LARGE SCALE GENOMIC DNA]</scope>
    <source>
        <strain evidence="10">F231</strain>
    </source>
</reference>
<protein>
    <recommendedName>
        <fullName evidence="3">cellulase</fullName>
        <ecNumber evidence="3">3.2.1.4</ecNumber>
    </recommendedName>
</protein>
<evidence type="ECO:0000256" key="8">
    <source>
        <dbReference type="ARBA" id="ARBA00023326"/>
    </source>
</evidence>
<keyword evidence="5" id="KW-0136">Cellulose degradation</keyword>
<keyword evidence="11" id="KW-1185">Reference proteome</keyword>
<evidence type="ECO:0000256" key="2">
    <source>
        <dbReference type="ARBA" id="ARBA00007072"/>
    </source>
</evidence>
<organism evidence="10 11">
    <name type="scientific">Trapa natans</name>
    <name type="common">Water chestnut</name>
    <dbReference type="NCBI Taxonomy" id="22666"/>
    <lineage>
        <taxon>Eukaryota</taxon>
        <taxon>Viridiplantae</taxon>
        <taxon>Streptophyta</taxon>
        <taxon>Embryophyta</taxon>
        <taxon>Tracheophyta</taxon>
        <taxon>Spermatophyta</taxon>
        <taxon>Magnoliopsida</taxon>
        <taxon>eudicotyledons</taxon>
        <taxon>Gunneridae</taxon>
        <taxon>Pentapetalae</taxon>
        <taxon>rosids</taxon>
        <taxon>malvids</taxon>
        <taxon>Myrtales</taxon>
        <taxon>Lythraceae</taxon>
        <taxon>Trapa</taxon>
    </lineage>
</organism>
<comment type="catalytic activity">
    <reaction evidence="1">
        <text>Endohydrolysis of (1-&gt;4)-beta-D-glucosidic linkages in cellulose, lichenin and cereal beta-D-glucans.</text>
        <dbReference type="EC" id="3.2.1.4"/>
    </reaction>
</comment>
<dbReference type="InterPro" id="IPR001701">
    <property type="entry name" value="Glyco_hydro_9"/>
</dbReference>